<comment type="subcellular location">
    <subcellularLocation>
        <location evidence="1 8">Endoplasmic reticulum membrane</location>
        <topology evidence="1 8">Multi-pass membrane protein</topology>
    </subcellularLocation>
</comment>
<comment type="caution">
    <text evidence="10">The sequence shown here is derived from an EMBL/GenBank/DDBJ whole genome shotgun (WGS) entry which is preliminary data.</text>
</comment>
<evidence type="ECO:0000256" key="5">
    <source>
        <dbReference type="ARBA" id="ARBA00022989"/>
    </source>
</evidence>
<dbReference type="GO" id="GO:0005789">
    <property type="term" value="C:endoplasmic reticulum membrane"/>
    <property type="evidence" value="ECO:0007669"/>
    <property type="project" value="UniProtKB-SubCell"/>
</dbReference>
<keyword evidence="4" id="KW-0521">NADP</keyword>
<dbReference type="InterPro" id="IPR003388">
    <property type="entry name" value="Reticulon"/>
</dbReference>
<dbReference type="InterPro" id="IPR002225">
    <property type="entry name" value="3Beta_OHSteriod_DH/Estase"/>
</dbReference>
<evidence type="ECO:0000256" key="2">
    <source>
        <dbReference type="ARBA" id="ARBA00022692"/>
    </source>
</evidence>
<dbReference type="PROSITE" id="PS50845">
    <property type="entry name" value="RETICULON"/>
    <property type="match status" value="1"/>
</dbReference>
<evidence type="ECO:0000259" key="9">
    <source>
        <dbReference type="PROSITE" id="PS50845"/>
    </source>
</evidence>
<feature type="domain" description="Reticulon" evidence="9">
    <location>
        <begin position="346"/>
        <end position="496"/>
    </location>
</feature>
<dbReference type="Pfam" id="PF01073">
    <property type="entry name" value="3Beta_HSD"/>
    <property type="match status" value="1"/>
</dbReference>
<reference evidence="10 11" key="2">
    <citation type="submission" date="2020-07" db="EMBL/GenBank/DDBJ databases">
        <title>Genome assembly of wild tea tree DASZ reveals pedigree and selection history of tea varieties.</title>
        <authorList>
            <person name="Zhang W."/>
        </authorList>
    </citation>
    <scope>NUCLEOTIDE SEQUENCE [LARGE SCALE GENOMIC DNA]</scope>
    <source>
        <strain evidence="11">cv. G240</strain>
        <tissue evidence="10">Leaf</tissue>
    </source>
</reference>
<dbReference type="InterPro" id="IPR036291">
    <property type="entry name" value="NAD(P)-bd_dom_sf"/>
</dbReference>
<keyword evidence="11" id="KW-1185">Reference proteome</keyword>
<gene>
    <name evidence="10" type="ORF">HYC85_017370</name>
</gene>
<evidence type="ECO:0000256" key="6">
    <source>
        <dbReference type="ARBA" id="ARBA00023002"/>
    </source>
</evidence>
<evidence type="ECO:0000256" key="7">
    <source>
        <dbReference type="ARBA" id="ARBA00023136"/>
    </source>
</evidence>
<accession>A0A7J7H2F8</accession>
<evidence type="ECO:0000256" key="4">
    <source>
        <dbReference type="ARBA" id="ARBA00022857"/>
    </source>
</evidence>
<keyword evidence="6" id="KW-0560">Oxidoreductase</keyword>
<proteinExistence type="predicted"/>
<keyword evidence="7 8" id="KW-0472">Membrane</keyword>
<evidence type="ECO:0000313" key="11">
    <source>
        <dbReference type="Proteomes" id="UP000593564"/>
    </source>
</evidence>
<dbReference type="PANTHER" id="PTHR10366">
    <property type="entry name" value="NAD DEPENDENT EPIMERASE/DEHYDRATASE"/>
    <property type="match status" value="1"/>
</dbReference>
<evidence type="ECO:0000256" key="1">
    <source>
        <dbReference type="ARBA" id="ARBA00004477"/>
    </source>
</evidence>
<dbReference type="AlphaFoldDB" id="A0A7J7H2F8"/>
<dbReference type="Proteomes" id="UP000593564">
    <property type="component" value="Unassembled WGS sequence"/>
</dbReference>
<dbReference type="SUPFAM" id="SSF51735">
    <property type="entry name" value="NAD(P)-binding Rossmann-fold domains"/>
    <property type="match status" value="1"/>
</dbReference>
<feature type="transmembrane region" description="Helical" evidence="8">
    <location>
        <begin position="386"/>
        <end position="405"/>
    </location>
</feature>
<dbReference type="InterPro" id="IPR050425">
    <property type="entry name" value="NAD(P)_dehydrat-like"/>
</dbReference>
<protein>
    <recommendedName>
        <fullName evidence="8">Reticulon-like protein</fullName>
    </recommendedName>
</protein>
<evidence type="ECO:0000313" key="10">
    <source>
        <dbReference type="EMBL" id="KAF5947142.1"/>
    </source>
</evidence>
<keyword evidence="3 8" id="KW-0256">Endoplasmic reticulum</keyword>
<keyword evidence="5 8" id="KW-1133">Transmembrane helix</keyword>
<sequence>MGGEERWCVVTGGRGFAARHLVEMLIRDGMFLVRIADLGPSIKLDPAEEKGILGEAIQSGHAQYVSVDLRDKSQVLEACQGAEVVFHMAAPDSSINIYELHHSVNVKGTKNVIGACVDLKVKRLIYTSSPSVVFDGVHGIINGDESLPYPAKHFLIGNGKNMYDFTYVENVAHAHICAERALASEATVAERAAGEAYFVTNMEPIKFWEFVSLVLEGLGYERSCLKAFENSFAGQGIKIPVFVIMPIARLVEWTYKLLAPYGMKVPQFTPSRVRLLSCSRTFNCSKANDRLGYTPIVPFQDGLRRTIESYSHLRAECQPKKDGPSKAFIYLGRGRVVCLLLLHVAVADMLLWRNKKETLTTVFILVSIYFNFIASGYTIITMVSKLLLVAFVFLFIHSILPKKILGYTIEKIPVSKFYFSQEMSNEVALSMASSWNSAVNGLISLSKGNDWTLFLKVVLSLSILSFLGAISLQNLFVIGLPVVFVAFFVYEKKRKK</sequence>
<dbReference type="PANTHER" id="PTHR10366:SF564">
    <property type="entry name" value="STEROL-4-ALPHA-CARBOXYLATE 3-DEHYDROGENASE, DECARBOXYLATING"/>
    <property type="match status" value="1"/>
</dbReference>
<keyword evidence="2 8" id="KW-0812">Transmembrane</keyword>
<reference evidence="11" key="1">
    <citation type="journal article" date="2020" name="Nat. Commun.">
        <title>Genome assembly of wild tea tree DASZ reveals pedigree and selection history of tea varieties.</title>
        <authorList>
            <person name="Zhang W."/>
            <person name="Zhang Y."/>
            <person name="Qiu H."/>
            <person name="Guo Y."/>
            <person name="Wan H."/>
            <person name="Zhang X."/>
            <person name="Scossa F."/>
            <person name="Alseekh S."/>
            <person name="Zhang Q."/>
            <person name="Wang P."/>
            <person name="Xu L."/>
            <person name="Schmidt M.H."/>
            <person name="Jia X."/>
            <person name="Li D."/>
            <person name="Zhu A."/>
            <person name="Guo F."/>
            <person name="Chen W."/>
            <person name="Ni D."/>
            <person name="Usadel B."/>
            <person name="Fernie A.R."/>
            <person name="Wen W."/>
        </authorList>
    </citation>
    <scope>NUCLEOTIDE SEQUENCE [LARGE SCALE GENOMIC DNA]</scope>
    <source>
        <strain evidence="11">cv. G240</strain>
    </source>
</reference>
<feature type="transmembrane region" description="Helical" evidence="8">
    <location>
        <begin position="359"/>
        <end position="380"/>
    </location>
</feature>
<dbReference type="GO" id="GO:0006694">
    <property type="term" value="P:steroid biosynthetic process"/>
    <property type="evidence" value="ECO:0007669"/>
    <property type="project" value="InterPro"/>
</dbReference>
<dbReference type="Gene3D" id="3.40.50.720">
    <property type="entry name" value="NAD(P)-binding Rossmann-like Domain"/>
    <property type="match status" value="2"/>
</dbReference>
<feature type="transmembrane region" description="Helical" evidence="8">
    <location>
        <begin position="457"/>
        <end position="490"/>
    </location>
</feature>
<evidence type="ECO:0000256" key="8">
    <source>
        <dbReference type="RuleBase" id="RU363132"/>
    </source>
</evidence>
<name>A0A7J7H2F8_CAMSI</name>
<organism evidence="10 11">
    <name type="scientific">Camellia sinensis</name>
    <name type="common">Tea plant</name>
    <name type="synonym">Thea sinensis</name>
    <dbReference type="NCBI Taxonomy" id="4442"/>
    <lineage>
        <taxon>Eukaryota</taxon>
        <taxon>Viridiplantae</taxon>
        <taxon>Streptophyta</taxon>
        <taxon>Embryophyta</taxon>
        <taxon>Tracheophyta</taxon>
        <taxon>Spermatophyta</taxon>
        <taxon>Magnoliopsida</taxon>
        <taxon>eudicotyledons</taxon>
        <taxon>Gunneridae</taxon>
        <taxon>Pentapetalae</taxon>
        <taxon>asterids</taxon>
        <taxon>Ericales</taxon>
        <taxon>Theaceae</taxon>
        <taxon>Camellia</taxon>
    </lineage>
</organism>
<dbReference type="Pfam" id="PF02453">
    <property type="entry name" value="Reticulon"/>
    <property type="match status" value="1"/>
</dbReference>
<dbReference type="GO" id="GO:0016616">
    <property type="term" value="F:oxidoreductase activity, acting on the CH-OH group of donors, NAD or NADP as acceptor"/>
    <property type="evidence" value="ECO:0007669"/>
    <property type="project" value="InterPro"/>
</dbReference>
<dbReference type="EMBL" id="JACBKZ010000007">
    <property type="protein sequence ID" value="KAF5947142.1"/>
    <property type="molecule type" value="Genomic_DNA"/>
</dbReference>
<evidence type="ECO:0000256" key="3">
    <source>
        <dbReference type="ARBA" id="ARBA00022824"/>
    </source>
</evidence>